<dbReference type="EMBL" id="KI925463">
    <property type="protein sequence ID" value="ETW77372.1"/>
    <property type="molecule type" value="Genomic_DNA"/>
</dbReference>
<feature type="compositionally biased region" description="Low complexity" evidence="1">
    <location>
        <begin position="10"/>
        <end position="19"/>
    </location>
</feature>
<name>W4JV10_HETIT</name>
<feature type="compositionally biased region" description="Polar residues" evidence="1">
    <location>
        <begin position="20"/>
        <end position="30"/>
    </location>
</feature>
<keyword evidence="3" id="KW-1185">Reference proteome</keyword>
<dbReference type="KEGG" id="hir:HETIRDRAFT_173987"/>
<dbReference type="GeneID" id="20668478"/>
<evidence type="ECO:0000256" key="1">
    <source>
        <dbReference type="SAM" id="MobiDB-lite"/>
    </source>
</evidence>
<organism evidence="2 3">
    <name type="scientific">Heterobasidion irregulare (strain TC 32-1)</name>
    <dbReference type="NCBI Taxonomy" id="747525"/>
    <lineage>
        <taxon>Eukaryota</taxon>
        <taxon>Fungi</taxon>
        <taxon>Dikarya</taxon>
        <taxon>Basidiomycota</taxon>
        <taxon>Agaricomycotina</taxon>
        <taxon>Agaricomycetes</taxon>
        <taxon>Russulales</taxon>
        <taxon>Bondarzewiaceae</taxon>
        <taxon>Heterobasidion</taxon>
        <taxon>Heterobasidion annosum species complex</taxon>
    </lineage>
</organism>
<evidence type="ECO:0000313" key="3">
    <source>
        <dbReference type="Proteomes" id="UP000030671"/>
    </source>
</evidence>
<accession>W4JV10</accession>
<sequence length="66" mass="7939">MNTEEDLLQQRHLSSRQRQPNFTYPPTQYQDYWHEEGRRTKFSRSVSKFTKALGRKLKKLAGKLAR</sequence>
<feature type="region of interest" description="Disordered" evidence="1">
    <location>
        <begin position="1"/>
        <end position="30"/>
    </location>
</feature>
<protein>
    <submittedName>
        <fullName evidence="2">Uncharacterized protein</fullName>
    </submittedName>
</protein>
<reference evidence="2 3" key="1">
    <citation type="journal article" date="2012" name="New Phytol.">
        <title>Insight into trade-off between wood decay and parasitism from the genome of a fungal forest pathogen.</title>
        <authorList>
            <person name="Olson A."/>
            <person name="Aerts A."/>
            <person name="Asiegbu F."/>
            <person name="Belbahri L."/>
            <person name="Bouzid O."/>
            <person name="Broberg A."/>
            <person name="Canback B."/>
            <person name="Coutinho P.M."/>
            <person name="Cullen D."/>
            <person name="Dalman K."/>
            <person name="Deflorio G."/>
            <person name="van Diepen L.T."/>
            <person name="Dunand C."/>
            <person name="Duplessis S."/>
            <person name="Durling M."/>
            <person name="Gonthier P."/>
            <person name="Grimwood J."/>
            <person name="Fossdal C.G."/>
            <person name="Hansson D."/>
            <person name="Henrissat B."/>
            <person name="Hietala A."/>
            <person name="Himmelstrand K."/>
            <person name="Hoffmeister D."/>
            <person name="Hogberg N."/>
            <person name="James T.Y."/>
            <person name="Karlsson M."/>
            <person name="Kohler A."/>
            <person name="Kues U."/>
            <person name="Lee Y.H."/>
            <person name="Lin Y.C."/>
            <person name="Lind M."/>
            <person name="Lindquist E."/>
            <person name="Lombard V."/>
            <person name="Lucas S."/>
            <person name="Lunden K."/>
            <person name="Morin E."/>
            <person name="Murat C."/>
            <person name="Park J."/>
            <person name="Raffaello T."/>
            <person name="Rouze P."/>
            <person name="Salamov A."/>
            <person name="Schmutz J."/>
            <person name="Solheim H."/>
            <person name="Stahlberg J."/>
            <person name="Velez H."/>
            <person name="de Vries R.P."/>
            <person name="Wiebenga A."/>
            <person name="Woodward S."/>
            <person name="Yakovlev I."/>
            <person name="Garbelotto M."/>
            <person name="Martin F."/>
            <person name="Grigoriev I.V."/>
            <person name="Stenlid J."/>
        </authorList>
    </citation>
    <scope>NUCLEOTIDE SEQUENCE [LARGE SCALE GENOMIC DNA]</scope>
    <source>
        <strain evidence="2 3">TC 32-1</strain>
    </source>
</reference>
<proteinExistence type="predicted"/>
<evidence type="ECO:0000313" key="2">
    <source>
        <dbReference type="EMBL" id="ETW77372.1"/>
    </source>
</evidence>
<dbReference type="InParanoid" id="W4JV10"/>
<dbReference type="AlphaFoldDB" id="W4JV10"/>
<gene>
    <name evidence="2" type="ORF">HETIRDRAFT_173987</name>
</gene>
<dbReference type="RefSeq" id="XP_009550887.1">
    <property type="nucleotide sequence ID" value="XM_009552592.1"/>
</dbReference>
<dbReference type="Proteomes" id="UP000030671">
    <property type="component" value="Unassembled WGS sequence"/>
</dbReference>
<dbReference type="HOGENOM" id="CLU_2831490_0_0_1"/>